<sequence length="241" mass="25343">MHLLPPLLHLTLAILSLPTAFAASSPAQPPTLYTATLHHLPSTPTDTPSSPAKQLAVLTYHPLYPHLSSLSSFTPPKNTTNTEDLTQVTIYLPNGDVNGERFRTSAAATYGFYSPYKGRFRIVVEPLTGEVVSASWHAYLPKPSPAQSGGKENGKGNGKAGSGKEKRVASMRGDFDIITVKQAPGVVFDKPAKGKGAATTGTGSGGGSGAGSAGAEGEGGRWRRRRFCRSESPTFSFRCGA</sequence>
<organism evidence="3 4">
    <name type="scientific">Lepraria finkii</name>
    <dbReference type="NCBI Taxonomy" id="1340010"/>
    <lineage>
        <taxon>Eukaryota</taxon>
        <taxon>Fungi</taxon>
        <taxon>Dikarya</taxon>
        <taxon>Ascomycota</taxon>
        <taxon>Pezizomycotina</taxon>
        <taxon>Lecanoromycetes</taxon>
        <taxon>OSLEUM clade</taxon>
        <taxon>Lecanoromycetidae</taxon>
        <taxon>Lecanorales</taxon>
        <taxon>Lecanorineae</taxon>
        <taxon>Stereocaulaceae</taxon>
        <taxon>Lepraria</taxon>
    </lineage>
</organism>
<evidence type="ECO:0000256" key="2">
    <source>
        <dbReference type="SAM" id="SignalP"/>
    </source>
</evidence>
<dbReference type="Proteomes" id="UP001590951">
    <property type="component" value="Unassembled WGS sequence"/>
</dbReference>
<dbReference type="EMBL" id="JBHFEH010000003">
    <property type="protein sequence ID" value="KAL2058049.1"/>
    <property type="molecule type" value="Genomic_DNA"/>
</dbReference>
<feature type="region of interest" description="Disordered" evidence="1">
    <location>
        <begin position="189"/>
        <end position="224"/>
    </location>
</feature>
<evidence type="ECO:0000256" key="1">
    <source>
        <dbReference type="SAM" id="MobiDB-lite"/>
    </source>
</evidence>
<accession>A0ABR4BJR6</accession>
<protein>
    <submittedName>
        <fullName evidence="3">Uncharacterized protein</fullName>
    </submittedName>
</protein>
<comment type="caution">
    <text evidence="3">The sequence shown here is derived from an EMBL/GenBank/DDBJ whole genome shotgun (WGS) entry which is preliminary data.</text>
</comment>
<keyword evidence="2" id="KW-0732">Signal</keyword>
<keyword evidence="4" id="KW-1185">Reference proteome</keyword>
<feature type="signal peptide" evidence="2">
    <location>
        <begin position="1"/>
        <end position="22"/>
    </location>
</feature>
<feature type="compositionally biased region" description="Gly residues" evidence="1">
    <location>
        <begin position="202"/>
        <end position="217"/>
    </location>
</feature>
<proteinExistence type="predicted"/>
<gene>
    <name evidence="3" type="ORF">ABVK25_001667</name>
</gene>
<feature type="chain" id="PRO_5047365046" evidence="2">
    <location>
        <begin position="23"/>
        <end position="241"/>
    </location>
</feature>
<feature type="region of interest" description="Disordered" evidence="1">
    <location>
        <begin position="141"/>
        <end position="168"/>
    </location>
</feature>
<name>A0ABR4BJR6_9LECA</name>
<evidence type="ECO:0000313" key="4">
    <source>
        <dbReference type="Proteomes" id="UP001590951"/>
    </source>
</evidence>
<reference evidence="3 4" key="1">
    <citation type="submission" date="2024-09" db="EMBL/GenBank/DDBJ databases">
        <title>Rethinking Asexuality: The Enigmatic Case of Functional Sexual Genes in Lepraria (Stereocaulaceae).</title>
        <authorList>
            <person name="Doellman M."/>
            <person name="Sun Y."/>
            <person name="Barcenas-Pena A."/>
            <person name="Lumbsch H.T."/>
            <person name="Grewe F."/>
        </authorList>
    </citation>
    <scope>NUCLEOTIDE SEQUENCE [LARGE SCALE GENOMIC DNA]</scope>
    <source>
        <strain evidence="3 4">Grewe 0041</strain>
    </source>
</reference>
<evidence type="ECO:0000313" key="3">
    <source>
        <dbReference type="EMBL" id="KAL2058049.1"/>
    </source>
</evidence>